<name>A0ABX0D5D7_9MICC</name>
<feature type="domain" description="HTH cro/C1-type" evidence="2">
    <location>
        <begin position="5"/>
        <end position="59"/>
    </location>
</feature>
<dbReference type="CDD" id="cd00093">
    <property type="entry name" value="HTH_XRE"/>
    <property type="match status" value="1"/>
</dbReference>
<dbReference type="Proteomes" id="UP000479226">
    <property type="component" value="Unassembled WGS sequence"/>
</dbReference>
<keyword evidence="4" id="KW-1185">Reference proteome</keyword>
<evidence type="ECO:0000259" key="2">
    <source>
        <dbReference type="PROSITE" id="PS50943"/>
    </source>
</evidence>
<dbReference type="PANTHER" id="PTHR46558">
    <property type="entry name" value="TRACRIPTIONAL REGULATORY PROTEIN-RELATED-RELATED"/>
    <property type="match status" value="1"/>
</dbReference>
<dbReference type="InterPro" id="IPR010982">
    <property type="entry name" value="Lambda_DNA-bd_dom_sf"/>
</dbReference>
<dbReference type="PANTHER" id="PTHR46558:SF4">
    <property type="entry name" value="DNA-BIDING PHAGE PROTEIN"/>
    <property type="match status" value="1"/>
</dbReference>
<evidence type="ECO:0000313" key="3">
    <source>
        <dbReference type="EMBL" id="NGN82102.1"/>
    </source>
</evidence>
<reference evidence="3 4" key="1">
    <citation type="submission" date="2020-02" db="EMBL/GenBank/DDBJ databases">
        <title>Genome sequence of the type strain DSM 27180 of Arthrobacter silviterrae.</title>
        <authorList>
            <person name="Gao J."/>
            <person name="Sun J."/>
        </authorList>
    </citation>
    <scope>NUCLEOTIDE SEQUENCE [LARGE SCALE GENOMIC DNA]</scope>
    <source>
        <strain evidence="3 4">DSM 27180</strain>
    </source>
</reference>
<comment type="caution">
    <text evidence="3">The sequence shown here is derived from an EMBL/GenBank/DDBJ whole genome shotgun (WGS) entry which is preliminary data.</text>
</comment>
<proteinExistence type="predicted"/>
<dbReference type="PROSITE" id="PS50943">
    <property type="entry name" value="HTH_CROC1"/>
    <property type="match status" value="1"/>
</dbReference>
<evidence type="ECO:0000313" key="4">
    <source>
        <dbReference type="Proteomes" id="UP000479226"/>
    </source>
</evidence>
<dbReference type="EMBL" id="JAAKZI010000001">
    <property type="protein sequence ID" value="NGN82102.1"/>
    <property type="molecule type" value="Genomic_DNA"/>
</dbReference>
<sequence length="65" mass="7025">MISEVRSRRLEAGLSQAALGLALGVSRQTINAIETGRYDPSLVLAVRLACFFGSAVEEVFRIEAD</sequence>
<protein>
    <submittedName>
        <fullName evidence="3">Helix-turn-helix transcriptional regulator</fullName>
    </submittedName>
</protein>
<dbReference type="SMART" id="SM00530">
    <property type="entry name" value="HTH_XRE"/>
    <property type="match status" value="1"/>
</dbReference>
<gene>
    <name evidence="3" type="ORF">G6N77_01290</name>
</gene>
<dbReference type="InterPro" id="IPR001387">
    <property type="entry name" value="Cro/C1-type_HTH"/>
</dbReference>
<dbReference type="Gene3D" id="1.10.260.40">
    <property type="entry name" value="lambda repressor-like DNA-binding domains"/>
    <property type="match status" value="1"/>
</dbReference>
<evidence type="ECO:0000256" key="1">
    <source>
        <dbReference type="ARBA" id="ARBA00023125"/>
    </source>
</evidence>
<dbReference type="RefSeq" id="WP_165180174.1">
    <property type="nucleotide sequence ID" value="NZ_JAAKZI010000001.1"/>
</dbReference>
<accession>A0ABX0D5D7</accession>
<dbReference type="Pfam" id="PF01381">
    <property type="entry name" value="HTH_3"/>
    <property type="match status" value="1"/>
</dbReference>
<organism evidence="3 4">
    <name type="scientific">Arthrobacter silviterrae</name>
    <dbReference type="NCBI Taxonomy" id="2026658"/>
    <lineage>
        <taxon>Bacteria</taxon>
        <taxon>Bacillati</taxon>
        <taxon>Actinomycetota</taxon>
        <taxon>Actinomycetes</taxon>
        <taxon>Micrococcales</taxon>
        <taxon>Micrococcaceae</taxon>
        <taxon>Arthrobacter</taxon>
    </lineage>
</organism>
<keyword evidence="1" id="KW-0238">DNA-binding</keyword>
<dbReference type="SUPFAM" id="SSF47413">
    <property type="entry name" value="lambda repressor-like DNA-binding domains"/>
    <property type="match status" value="1"/>
</dbReference>